<feature type="domain" description="CN hydrolase" evidence="23">
    <location>
        <begin position="689"/>
        <end position="993"/>
    </location>
</feature>
<dbReference type="Pfam" id="PF20154">
    <property type="entry name" value="LNT_N"/>
    <property type="match status" value="1"/>
</dbReference>
<reference evidence="25" key="1">
    <citation type="submission" date="2021-02" db="EMBL/GenBank/DDBJ databases">
        <authorList>
            <person name="Dougan E. K."/>
            <person name="Rhodes N."/>
            <person name="Thang M."/>
            <person name="Chan C."/>
        </authorList>
    </citation>
    <scope>NUCLEOTIDE SEQUENCE</scope>
</reference>
<evidence type="ECO:0000256" key="10">
    <source>
        <dbReference type="ARBA" id="ARBA00022755"/>
    </source>
</evidence>
<organism evidence="25 26">
    <name type="scientific">Symbiodinium necroappetens</name>
    <dbReference type="NCBI Taxonomy" id="1628268"/>
    <lineage>
        <taxon>Eukaryota</taxon>
        <taxon>Sar</taxon>
        <taxon>Alveolata</taxon>
        <taxon>Dinophyceae</taxon>
        <taxon>Suessiales</taxon>
        <taxon>Symbiodiniaceae</taxon>
        <taxon>Symbiodinium</taxon>
    </lineage>
</organism>
<dbReference type="InterPro" id="IPR004155">
    <property type="entry name" value="PBS_lyase_HEAT"/>
</dbReference>
<dbReference type="InterPro" id="IPR025777">
    <property type="entry name" value="GMPS_ATP_PPase_dom"/>
</dbReference>
<feature type="transmembrane region" description="Helical" evidence="22">
    <location>
        <begin position="506"/>
        <end position="523"/>
    </location>
</feature>
<sequence>MLVAPTITADELRAMNPKGIILSGGPASVYADGAPTMDPQILRLGVPVLGICYGMQLACKHLGCTINPADHREFGRANLEIADAGDLFKAIPQKSSVWMSHGDQVGNLDQSFHTLAGTPTCAHAAVRHVNLPFYGVQFHPEVTHTPHGLDMLQNFVYEICKCGNTWRMSDFVDTETERLREQVGKERVICGLSGGVDSSVLAALLHRAIGDRLTCVFVDNGLLRKNERELVETTFRDHFDVDLRVADARDAFLGDLKGITDPQEKRRRIGHRFIEVFKEQAESVKGAKYLAQGTLYPDVIESGHGHAGQSANIKLHHNVGGLPEELGFDLVEPLRDLFKDEVRKLGEVLGLPEQMVWRHPFPGPGLAVRVLGEITQPKLDLLRECDTILLEEIVANNLYRSTSQVFAVLLPIQSVGVMGDGRTYESCVAIRAVESQDFMTADWARIPYDVLATISNRIINEVLTVNGSADTTDRPGFGARRPFLFALLLGLAHSVTFALAFPPFGLWPLVFVSLVPLVLVAGARRAPLAVWLACLPAFGFHHFWLKDVTLVGTPLLVMYMSLWPALYVLLLRWICNRAGLIAFTTGAVLLWPAIEFFRGELFLQGYPWFELGQPSLYPKALSTYWNSAVFAMLNVNLVLLIALVKKKGAAFSTVISGLLFFTVTGSFLLTASSHRAVSSDGPKLRVAILQTNVPQSNKQFGTLAQRVRDFEHFLDLSFDASQLDPPPDLIVWPETMVPVAWGLNDSSYIAERENGISLPIDTPDGPRRFPTTRFRDELTRVQRIAGVPMLVGATAVDGLAFSEAPDGSISIDLDARYNSAFLIRDGVVEETRYDKITLTPFGEVMPYISAWPWLERQLLAIGARGMSFDLNSGSERTVFEVANAEGEVFRIVTPICFEITYAGACRDLVFEGAGGGERRADVMLNLTNDGWFGEWDPGRESHLDAARWRAAELATPVVRAANTGYSGLIDASGRVVERLGANEEGMLVVEVAKGRGTTAFARIGFLIPWLATGGSVALLLFAGIRGRKAAENTQERDGRFMTRSRLSTSLCLLVSLAVMDGCGSTQNAQAKPVTETGQPVPSAIEMSSLREKALEKLNDAAFSTSALMRANAIEGLHAVPTRAEQVVRMGLQDENVGVRYTAATTVGLLKLTNSRELVRPLLDDQDQRVRAAAIFALNQTGANVNLNPLASILESRDARMRANVVWLLGEMGNRSAIPMLKDAATKPTWGTPNEERMFRLQVSEALVKLGEMDAISTVRAALYPSSESEFELAVLAAQIIGEVEDRGASAQLVNLIQAQVAGTSARNPEYIYPAELRLAAAAALAKMGFDDGTYVADLYAEHEQDSIRAQAALLYAEIRHTDNLPKLEALMEDPSPIVQIHAAAAILMIFEEYTQLKNQRVTAEARVNEINQQAAAERENAQKTMTELRNLQTQLTAELASLQSENSRLLAQMASLEQAASLHAAQIDQFLATAETYAELNNKQSTELAQLRQKELDSARREIALSDRINELEGRLEVSIETSRSLQERIVELREDLDFARQGGTQVAATEGGTLKAPVGFQAVVTGVRQDPAGSTLVEIDAGASDSLRENMKLNVVNDGGYIASAVVQLVDDNSSVLRITLIKRLPMNQLGMQMPGSQRRRSASLNIYTGLMTVAVLCLLAAVIMVAYQANKIGPADQGDYVRALNTHGDGQAVRRGTGRPILSTIYNDSSSSRVFLDKILSWFSVDMGIDLGTCNTLVCVRGEGMVLNEPSVVAVLKGTTMVLNNGQAVGWAAKEMLGKTPGSITAIRPLKDGVISDFEITEAMLNYFIRKVNGRTRAIGPRVVIAVPSGITAVEKQAVEQSALRAGARLVYLVEEPIAAAIGAGLPFAEATASMIVDIGGGTTEVAIMSLADIATCESVRVAGDDMDEAIINHMKKHYNLMIGEQTAERIKIEIGSAAPVGEERSMDARGRDMVSGLPRKTVVTSEEIREALQEPVNVIVETVIRTLERAEPELSADLVDNGITLAGGGALLRGIDVVLQNATGMEVRIAEDPLTCVAAGTAIFLENIESPATLPIAVVLLVITTLAPTGLTSWITAFRGPFMAFLAPISHPGTWLSRRLRPPVELETPVEQATREQLEAQLYEVLQMHARATRENLDLRAMIAQLQSGVPFEDRGSFRQVLASRTGYNARAGLVELRPGALKGVETGAVALDGSTMQLIGAVTTVGPTTCSVRPITDVNISPSPIEALILPDEPVTPEMLATAQPCSLAPTGAGTLTASIGVDPYADLPVRAGMLVRLNDRAWPANARMLLVGEVTRVVRTDNPRFVDVIVTPVREPTRLRDVVIRIEDRGETDGGGLADVFQPFGWAITPSFAHVLLVFVCVWAPSRVAYAAALIIGAAQDFVAAVPAGAQATQDVVVLGPHALGALLGAALIVNLRSVMIKKSLVSMFVLTFFGVTLLEIVVTASLSIRSIYPNGISYPSPSRALIVGLGSAVYSSLLAAVLSTPLNALSGLFHFRSPDMSTPPKALVPSVNGWNAEYLDQQYERFRADPDAVPADLRLFFQGFDLAEARVIGPKPSANGLSSSARATEDHLQAGVSSLIHQYRSIGHLCASIDPFGREREMPGSLLPESHGLSPAHLDTTFDADTLSPDGGVMPLTEIIEILDQTYCGSIGAEFMHVEDDEERTWLAGQMERTRNRTSYGAGQRAHILYQLHRAELFEKFCGKRYPGVKRFSLEGGESLIPMLDQLVERAGDEYDIKELVFAMSHRGRLNVLTNTIGKTYEQIFTEFDDSWQEDAEVQGGDVKYHRGFSASRVLPSGKTIWLAMASNPSHLEAACSVALGRTRAKQRLRGDIERSQVVPVLLHGDAAVIGQGVVAEGYNFSRLPGYTVGGALHIVVNNLIGFTTGEEDARSSRYCTDMAKMISAPIFHVNGEDPEACVHVMRLALDYRMRYKKDVIIDLQCYRRH</sequence>
<dbReference type="InterPro" id="IPR036526">
    <property type="entry name" value="C-N_Hydrolase_sf"/>
</dbReference>
<evidence type="ECO:0000256" key="12">
    <source>
        <dbReference type="ARBA" id="ARBA00022960"/>
    </source>
</evidence>
<dbReference type="GO" id="GO:0016410">
    <property type="term" value="F:N-acyltransferase activity"/>
    <property type="evidence" value="ECO:0007669"/>
    <property type="project" value="InterPro"/>
</dbReference>
<dbReference type="NCBIfam" id="NF000848">
    <property type="entry name" value="PRK00074.1"/>
    <property type="match status" value="1"/>
</dbReference>
<dbReference type="CDD" id="cd01742">
    <property type="entry name" value="GATase1_GMP_Synthase"/>
    <property type="match status" value="1"/>
</dbReference>
<name>A0A812Y3G7_9DINO</name>
<dbReference type="NCBIfam" id="TIGR00888">
    <property type="entry name" value="guaA_Nterm"/>
    <property type="match status" value="1"/>
</dbReference>
<keyword evidence="11 20" id="KW-0067">ATP-binding</keyword>
<dbReference type="CDD" id="cd01997">
    <property type="entry name" value="GMP_synthase_C"/>
    <property type="match status" value="1"/>
</dbReference>
<keyword evidence="14 22" id="KW-1133">Transmembrane helix</keyword>
<dbReference type="CDD" id="cd07571">
    <property type="entry name" value="ALP_N-acyl_transferase"/>
    <property type="match status" value="1"/>
</dbReference>
<accession>A0A812Y3G7</accession>
<keyword evidence="26" id="KW-1185">Reference proteome</keyword>
<dbReference type="PANTHER" id="PTHR11922:SF2">
    <property type="entry name" value="GMP SYNTHASE [GLUTAMINE-HYDROLYZING]"/>
    <property type="match status" value="1"/>
</dbReference>
<dbReference type="PROSITE" id="PS50263">
    <property type="entry name" value="CN_HYDROLASE"/>
    <property type="match status" value="1"/>
</dbReference>
<dbReference type="InterPro" id="IPR016024">
    <property type="entry name" value="ARM-type_fold"/>
</dbReference>
<dbReference type="EMBL" id="CAJNJA010039875">
    <property type="protein sequence ID" value="CAE7760777.1"/>
    <property type="molecule type" value="Genomic_DNA"/>
</dbReference>
<dbReference type="SMART" id="SM00567">
    <property type="entry name" value="EZ_HEAT"/>
    <property type="match status" value="6"/>
</dbReference>
<feature type="coiled-coil region" evidence="21">
    <location>
        <begin position="1393"/>
        <end position="1543"/>
    </location>
</feature>
<evidence type="ECO:0000256" key="17">
    <source>
        <dbReference type="ARBA" id="ARBA00023315"/>
    </source>
</evidence>
<dbReference type="SUPFAM" id="SSF54810">
    <property type="entry name" value="GMP synthetase C-terminal dimerisation domain"/>
    <property type="match status" value="1"/>
</dbReference>
<dbReference type="Gene3D" id="1.10.287.1150">
    <property type="entry name" value="TPP helical domain"/>
    <property type="match status" value="1"/>
</dbReference>
<dbReference type="Gene3D" id="1.25.10.10">
    <property type="entry name" value="Leucine-rich Repeat Variant"/>
    <property type="match status" value="3"/>
</dbReference>
<evidence type="ECO:0000259" key="23">
    <source>
        <dbReference type="PROSITE" id="PS50263"/>
    </source>
</evidence>
<keyword evidence="9 20" id="KW-0332">GMP biosynthesis</keyword>
<keyword evidence="13" id="KW-0315">Glutamine amidotransferase</keyword>
<dbReference type="Gene3D" id="3.40.50.970">
    <property type="match status" value="1"/>
</dbReference>
<dbReference type="Pfam" id="PF13646">
    <property type="entry name" value="HEAT_2"/>
    <property type="match status" value="1"/>
</dbReference>
<dbReference type="GO" id="GO:0003921">
    <property type="term" value="F:GMP synthase activity"/>
    <property type="evidence" value="ECO:0007669"/>
    <property type="project" value="InterPro"/>
</dbReference>
<feature type="domain" description="GMPS ATP-PPase" evidence="24">
    <location>
        <begin position="166"/>
        <end position="358"/>
    </location>
</feature>
<dbReference type="GO" id="GO:0005886">
    <property type="term" value="C:plasma membrane"/>
    <property type="evidence" value="ECO:0007669"/>
    <property type="project" value="UniProtKB-SubCell"/>
</dbReference>
<dbReference type="InterPro" id="IPR004739">
    <property type="entry name" value="GMP_synth_GATase"/>
</dbReference>
<dbReference type="GO" id="GO:0000902">
    <property type="term" value="P:cell morphogenesis"/>
    <property type="evidence" value="ECO:0007669"/>
    <property type="project" value="InterPro"/>
</dbReference>
<keyword evidence="7 22" id="KW-0812">Transmembrane</keyword>
<feature type="transmembrane region" description="Helical" evidence="22">
    <location>
        <begin position="624"/>
        <end position="643"/>
    </location>
</feature>
<dbReference type="SUPFAM" id="SSF56317">
    <property type="entry name" value="Carbon-nitrogen hydrolase"/>
    <property type="match status" value="1"/>
</dbReference>
<evidence type="ECO:0000256" key="2">
    <source>
        <dbReference type="ARBA" id="ARBA00005153"/>
    </source>
</evidence>
<dbReference type="NCBIfam" id="NF010539">
    <property type="entry name" value="PRK13927.1"/>
    <property type="match status" value="1"/>
</dbReference>
<keyword evidence="8 20" id="KW-0547">Nucleotide-binding</keyword>
<evidence type="ECO:0000256" key="13">
    <source>
        <dbReference type="ARBA" id="ARBA00022962"/>
    </source>
</evidence>
<dbReference type="Pfam" id="PF00958">
    <property type="entry name" value="GMP_synt_C"/>
    <property type="match status" value="1"/>
</dbReference>
<keyword evidence="21" id="KW-0175">Coiled coil</keyword>
<dbReference type="InterPro" id="IPR004753">
    <property type="entry name" value="MreB"/>
</dbReference>
<dbReference type="Gene3D" id="3.30.300.10">
    <property type="match status" value="1"/>
</dbReference>
<dbReference type="UniPathway" id="UPA00189">
    <property type="reaction ID" value="UER00296"/>
</dbReference>
<dbReference type="InterPro" id="IPR032106">
    <property type="entry name" value="2-oxogl_dehyd_N"/>
</dbReference>
<feature type="transmembrane region" description="Helical" evidence="22">
    <location>
        <begin position="2433"/>
        <end position="2458"/>
    </location>
</feature>
<dbReference type="InterPro" id="IPR045378">
    <property type="entry name" value="LNT_N"/>
</dbReference>
<feature type="transmembrane region" description="Helical" evidence="22">
    <location>
        <begin position="650"/>
        <end position="669"/>
    </location>
</feature>
<evidence type="ECO:0000256" key="22">
    <source>
        <dbReference type="SAM" id="Phobius"/>
    </source>
</evidence>
<evidence type="ECO:0000256" key="1">
    <source>
        <dbReference type="ARBA" id="ARBA00004651"/>
    </source>
</evidence>
<keyword evidence="5" id="KW-0436">Ligase</keyword>
<evidence type="ECO:0000256" key="9">
    <source>
        <dbReference type="ARBA" id="ARBA00022749"/>
    </source>
</evidence>
<keyword evidence="6" id="KW-0808">Transferase</keyword>
<dbReference type="SUPFAM" id="SSF53067">
    <property type="entry name" value="Actin-like ATPase domain"/>
    <property type="match status" value="2"/>
</dbReference>
<dbReference type="InterPro" id="IPR017926">
    <property type="entry name" value="GATASE"/>
</dbReference>
<dbReference type="NCBIfam" id="TIGR00904">
    <property type="entry name" value="mreB"/>
    <property type="match status" value="1"/>
</dbReference>
<dbReference type="InterPro" id="IPR056546">
    <property type="entry name" value="MreB_MamK-like"/>
</dbReference>
<dbReference type="Gene3D" id="3.30.420.40">
    <property type="match status" value="2"/>
</dbReference>
<dbReference type="InterPro" id="IPR001017">
    <property type="entry name" value="DH_E1"/>
</dbReference>
<dbReference type="PANTHER" id="PTHR11922">
    <property type="entry name" value="GMP SYNTHASE-RELATED"/>
    <property type="match status" value="1"/>
</dbReference>
<dbReference type="SUPFAM" id="SSF52317">
    <property type="entry name" value="Class I glutamine amidotransferase-like"/>
    <property type="match status" value="1"/>
</dbReference>
<evidence type="ECO:0000256" key="4">
    <source>
        <dbReference type="ARBA" id="ARBA00022475"/>
    </source>
</evidence>
<keyword evidence="17" id="KW-0012">Acyltransferase</keyword>
<dbReference type="PROSITE" id="PS51553">
    <property type="entry name" value="GMPS_ATP_PPASE"/>
    <property type="match status" value="1"/>
</dbReference>
<dbReference type="NCBIfam" id="TIGR00546">
    <property type="entry name" value="lnt"/>
    <property type="match status" value="1"/>
</dbReference>
<evidence type="ECO:0000256" key="16">
    <source>
        <dbReference type="ARBA" id="ARBA00023136"/>
    </source>
</evidence>
<dbReference type="InterPro" id="IPR014729">
    <property type="entry name" value="Rossmann-like_a/b/a_fold"/>
</dbReference>
<dbReference type="GO" id="GO:0008360">
    <property type="term" value="P:regulation of cell shape"/>
    <property type="evidence" value="ECO:0007669"/>
    <property type="project" value="UniProtKB-KW"/>
</dbReference>
<comment type="caution">
    <text evidence="25">The sequence shown here is derived from an EMBL/GenBank/DDBJ whole genome shotgun (WGS) entry which is preliminary data.</text>
</comment>
<dbReference type="PRINTS" id="PR01652">
    <property type="entry name" value="SHAPEPROTEIN"/>
</dbReference>
<comment type="subcellular location">
    <subcellularLocation>
        <location evidence="1">Cell membrane</location>
        <topology evidence="1">Multi-pass membrane protein</topology>
    </subcellularLocation>
</comment>
<dbReference type="SUPFAM" id="SSF52402">
    <property type="entry name" value="Adenine nucleotide alpha hydrolases-like"/>
    <property type="match status" value="1"/>
</dbReference>
<dbReference type="CDD" id="cd10225">
    <property type="entry name" value="ASKHA_NBD_MreB-like"/>
    <property type="match status" value="1"/>
</dbReference>
<dbReference type="CDD" id="cd02016">
    <property type="entry name" value="TPP_E1_OGDC_like"/>
    <property type="match status" value="1"/>
</dbReference>
<evidence type="ECO:0000256" key="8">
    <source>
        <dbReference type="ARBA" id="ARBA00022741"/>
    </source>
</evidence>
<evidence type="ECO:0000259" key="24">
    <source>
        <dbReference type="PROSITE" id="PS51553"/>
    </source>
</evidence>
<dbReference type="HAMAP" id="MF_02207">
    <property type="entry name" value="MreB"/>
    <property type="match status" value="1"/>
</dbReference>
<keyword evidence="16 22" id="KW-0472">Membrane</keyword>
<feature type="transmembrane region" description="Helical" evidence="22">
    <location>
        <begin position="551"/>
        <end position="571"/>
    </location>
</feature>
<feature type="transmembrane region" description="Helical" evidence="22">
    <location>
        <begin position="528"/>
        <end position="545"/>
    </location>
</feature>
<dbReference type="Pfam" id="PF00676">
    <property type="entry name" value="E1_dh"/>
    <property type="match status" value="1"/>
</dbReference>
<feature type="binding site" evidence="20">
    <location>
        <begin position="193"/>
        <end position="199"/>
    </location>
    <ligand>
        <name>ATP</name>
        <dbReference type="ChEBI" id="CHEBI:30616"/>
    </ligand>
</feature>
<dbReference type="SUPFAM" id="SSF52518">
    <property type="entry name" value="Thiamin diphosphate-binding fold (THDP-binding)"/>
    <property type="match status" value="1"/>
</dbReference>
<comment type="similarity">
    <text evidence="18">Belongs to the FtsA/MreB family.</text>
</comment>
<feature type="transmembrane region" description="Helical" evidence="22">
    <location>
        <begin position="2375"/>
        <end position="2395"/>
    </location>
</feature>
<dbReference type="EC" id="6.3.5.2" evidence="3"/>
<protein>
    <recommendedName>
        <fullName evidence="3">GMP synthase (glutamine-hydrolyzing)</fullName>
        <ecNumber evidence="3">6.3.5.2</ecNumber>
    </recommendedName>
    <alternativeName>
        <fullName evidence="19">Glutamine amidotransferase</fullName>
    </alternativeName>
</protein>
<feature type="transmembrane region" description="Helical" evidence="22">
    <location>
        <begin position="2401"/>
        <end position="2421"/>
    </location>
</feature>
<dbReference type="Gene3D" id="3.60.110.10">
    <property type="entry name" value="Carbon-nitrogen hydrolase"/>
    <property type="match status" value="1"/>
</dbReference>
<dbReference type="Proteomes" id="UP000601435">
    <property type="component" value="Unassembled WGS sequence"/>
</dbReference>
<dbReference type="SUPFAM" id="SSF48371">
    <property type="entry name" value="ARM repeat"/>
    <property type="match status" value="2"/>
</dbReference>
<evidence type="ECO:0000256" key="6">
    <source>
        <dbReference type="ARBA" id="ARBA00022679"/>
    </source>
</evidence>
<proteinExistence type="inferred from homology"/>
<dbReference type="HAMAP" id="MF_01148">
    <property type="entry name" value="Lnt"/>
    <property type="match status" value="1"/>
</dbReference>
<dbReference type="Gene3D" id="3.40.50.620">
    <property type="entry name" value="HUPs"/>
    <property type="match status" value="1"/>
</dbReference>
<dbReference type="InterPro" id="IPR011989">
    <property type="entry name" value="ARM-like"/>
</dbReference>
<dbReference type="Pfam" id="PF00117">
    <property type="entry name" value="GATase"/>
    <property type="match status" value="1"/>
</dbReference>
<dbReference type="PROSITE" id="PS51273">
    <property type="entry name" value="GATASE_TYPE_1"/>
    <property type="match status" value="1"/>
</dbReference>
<dbReference type="Pfam" id="PF00795">
    <property type="entry name" value="CN_hydrolase"/>
    <property type="match status" value="1"/>
</dbReference>
<keyword evidence="10 20" id="KW-0658">Purine biosynthesis</keyword>
<dbReference type="OrthoDB" id="1724632at2759"/>
<evidence type="ECO:0000256" key="14">
    <source>
        <dbReference type="ARBA" id="ARBA00022989"/>
    </source>
</evidence>
<evidence type="ECO:0000256" key="21">
    <source>
        <dbReference type="SAM" id="Coils"/>
    </source>
</evidence>
<dbReference type="GO" id="GO:0005829">
    <property type="term" value="C:cytosol"/>
    <property type="evidence" value="ECO:0007669"/>
    <property type="project" value="TreeGrafter"/>
</dbReference>
<evidence type="ECO:0000256" key="20">
    <source>
        <dbReference type="PROSITE-ProRule" id="PRU00886"/>
    </source>
</evidence>
<evidence type="ECO:0000313" key="25">
    <source>
        <dbReference type="EMBL" id="CAE7760777.1"/>
    </source>
</evidence>
<dbReference type="InterPro" id="IPR004563">
    <property type="entry name" value="Apolipo_AcylTrfase"/>
</dbReference>
<dbReference type="InterPro" id="IPR029061">
    <property type="entry name" value="THDP-binding"/>
</dbReference>
<dbReference type="InterPro" id="IPR029062">
    <property type="entry name" value="Class_I_gatase-like"/>
</dbReference>
<feature type="transmembrane region" description="Helical" evidence="22">
    <location>
        <begin position="1648"/>
        <end position="1669"/>
    </location>
</feature>
<evidence type="ECO:0000313" key="26">
    <source>
        <dbReference type="Proteomes" id="UP000601435"/>
    </source>
</evidence>
<keyword evidence="4" id="KW-1003">Cell membrane</keyword>
<comment type="pathway">
    <text evidence="2">Purine metabolism; GMP biosynthesis; GMP from XMP (L-Gln route): step 1/1.</text>
</comment>
<evidence type="ECO:0000256" key="5">
    <source>
        <dbReference type="ARBA" id="ARBA00022598"/>
    </source>
</evidence>
<dbReference type="NCBIfam" id="TIGR00884">
    <property type="entry name" value="guaA_Cterm"/>
    <property type="match status" value="1"/>
</dbReference>
<evidence type="ECO:0000256" key="11">
    <source>
        <dbReference type="ARBA" id="ARBA00022840"/>
    </source>
</evidence>
<dbReference type="GO" id="GO:0016624">
    <property type="term" value="F:oxidoreductase activity, acting on the aldehyde or oxo group of donors, disulfide as acceptor"/>
    <property type="evidence" value="ECO:0007669"/>
    <property type="project" value="InterPro"/>
</dbReference>
<dbReference type="InterPro" id="IPR043129">
    <property type="entry name" value="ATPase_NBD"/>
</dbReference>
<dbReference type="Pfam" id="PF06723">
    <property type="entry name" value="MreB_Mbl"/>
    <property type="match status" value="1"/>
</dbReference>
<evidence type="ECO:0000256" key="15">
    <source>
        <dbReference type="ARBA" id="ARBA00023002"/>
    </source>
</evidence>
<dbReference type="InterPro" id="IPR003010">
    <property type="entry name" value="C-N_Hydrolase"/>
</dbReference>
<dbReference type="InterPro" id="IPR001674">
    <property type="entry name" value="GMP_synth_C"/>
</dbReference>
<feature type="transmembrane region" description="Helical" evidence="22">
    <location>
        <begin position="578"/>
        <end position="594"/>
    </location>
</feature>
<evidence type="ECO:0000256" key="19">
    <source>
        <dbReference type="ARBA" id="ARBA00031356"/>
    </source>
</evidence>
<evidence type="ECO:0000256" key="3">
    <source>
        <dbReference type="ARBA" id="ARBA00012746"/>
    </source>
</evidence>
<feature type="transmembrane region" description="Helical" evidence="22">
    <location>
        <begin position="2349"/>
        <end position="2368"/>
    </location>
</feature>
<keyword evidence="15" id="KW-0560">Oxidoreductase</keyword>
<dbReference type="FunFam" id="3.40.50.620:FF:000001">
    <property type="entry name" value="GMP synthase [glutamine-hydrolyzing]"/>
    <property type="match status" value="1"/>
</dbReference>
<dbReference type="Gene3D" id="3.40.50.880">
    <property type="match status" value="1"/>
</dbReference>
<feature type="non-terminal residue" evidence="25">
    <location>
        <position position="2952"/>
    </location>
</feature>
<dbReference type="GO" id="GO:0005524">
    <property type="term" value="F:ATP binding"/>
    <property type="evidence" value="ECO:0007669"/>
    <property type="project" value="UniProtKB-UniRule"/>
</dbReference>
<evidence type="ECO:0000256" key="18">
    <source>
        <dbReference type="ARBA" id="ARBA00023458"/>
    </source>
</evidence>
<dbReference type="GO" id="GO:0042158">
    <property type="term" value="P:lipoprotein biosynthetic process"/>
    <property type="evidence" value="ECO:0007669"/>
    <property type="project" value="InterPro"/>
</dbReference>
<keyword evidence="12" id="KW-0133">Cell shape</keyword>
<evidence type="ECO:0000256" key="7">
    <source>
        <dbReference type="ARBA" id="ARBA00022692"/>
    </source>
</evidence>
<dbReference type="Pfam" id="PF16078">
    <property type="entry name" value="2-oxogl_dehyd_N"/>
    <property type="match status" value="1"/>
</dbReference>
<gene>
    <name evidence="25" type="primary">guaA</name>
    <name evidence="25" type="ORF">SNEC2469_LOCUS22135</name>
</gene>